<gene>
    <name evidence="1" type="ORF">HNQ08_001886</name>
</gene>
<dbReference type="Proteomes" id="UP000552709">
    <property type="component" value="Unassembled WGS sequence"/>
</dbReference>
<evidence type="ECO:0000313" key="1">
    <source>
        <dbReference type="EMBL" id="MBB5362788.1"/>
    </source>
</evidence>
<evidence type="ECO:0000313" key="2">
    <source>
        <dbReference type="Proteomes" id="UP000552709"/>
    </source>
</evidence>
<dbReference type="AlphaFoldDB" id="A0A7W8NFH5"/>
<organism evidence="1 2">
    <name type="scientific">Deinococcus humi</name>
    <dbReference type="NCBI Taxonomy" id="662880"/>
    <lineage>
        <taxon>Bacteria</taxon>
        <taxon>Thermotogati</taxon>
        <taxon>Deinococcota</taxon>
        <taxon>Deinococci</taxon>
        <taxon>Deinococcales</taxon>
        <taxon>Deinococcaceae</taxon>
        <taxon>Deinococcus</taxon>
    </lineage>
</organism>
<keyword evidence="2" id="KW-1185">Reference proteome</keyword>
<accession>A0A7W8NFH5</accession>
<proteinExistence type="predicted"/>
<reference evidence="1 2" key="1">
    <citation type="submission" date="2020-08" db="EMBL/GenBank/DDBJ databases">
        <title>Genomic Encyclopedia of Type Strains, Phase IV (KMG-IV): sequencing the most valuable type-strain genomes for metagenomic binning, comparative biology and taxonomic classification.</title>
        <authorList>
            <person name="Goeker M."/>
        </authorList>
    </citation>
    <scope>NUCLEOTIDE SEQUENCE [LARGE SCALE GENOMIC DNA]</scope>
    <source>
        <strain evidence="1 2">DSM 27939</strain>
    </source>
</reference>
<name>A0A7W8NFH5_9DEIO</name>
<sequence>MTSSTLITTRERELAHFVCQTVASQRTGASA</sequence>
<dbReference type="EMBL" id="JACHFL010000004">
    <property type="protein sequence ID" value="MBB5362788.1"/>
    <property type="molecule type" value="Genomic_DNA"/>
</dbReference>
<comment type="caution">
    <text evidence="1">The sequence shown here is derived from an EMBL/GenBank/DDBJ whole genome shotgun (WGS) entry which is preliminary data.</text>
</comment>
<protein>
    <submittedName>
        <fullName evidence="1">Uncharacterized protein</fullName>
    </submittedName>
</protein>